<evidence type="ECO:0000256" key="2">
    <source>
        <dbReference type="ARBA" id="ARBA00023043"/>
    </source>
</evidence>
<dbReference type="InterPro" id="IPR013783">
    <property type="entry name" value="Ig-like_fold"/>
</dbReference>
<feature type="repeat" description="ANK" evidence="3">
    <location>
        <begin position="1534"/>
        <end position="1563"/>
    </location>
</feature>
<feature type="repeat" description="ANK" evidence="3">
    <location>
        <begin position="1564"/>
        <end position="1596"/>
    </location>
</feature>
<dbReference type="Gene3D" id="1.25.40.20">
    <property type="entry name" value="Ankyrin repeat-containing domain"/>
    <property type="match status" value="4"/>
</dbReference>
<evidence type="ECO:0000256" key="3">
    <source>
        <dbReference type="PROSITE-ProRule" id="PRU00023"/>
    </source>
</evidence>
<organism evidence="6 7">
    <name type="scientific">Mytilus galloprovincialis</name>
    <name type="common">Mediterranean mussel</name>
    <dbReference type="NCBI Taxonomy" id="29158"/>
    <lineage>
        <taxon>Eukaryota</taxon>
        <taxon>Metazoa</taxon>
        <taxon>Spiralia</taxon>
        <taxon>Lophotrochozoa</taxon>
        <taxon>Mollusca</taxon>
        <taxon>Bivalvia</taxon>
        <taxon>Autobranchia</taxon>
        <taxon>Pteriomorphia</taxon>
        <taxon>Mytilida</taxon>
        <taxon>Mytiloidea</taxon>
        <taxon>Mytilidae</taxon>
        <taxon>Mytilinae</taxon>
        <taxon>Mytilus</taxon>
    </lineage>
</organism>
<dbReference type="InterPro" id="IPR003599">
    <property type="entry name" value="Ig_sub"/>
</dbReference>
<keyword evidence="2 3" id="KW-0040">ANK repeat</keyword>
<dbReference type="PROSITE" id="PS50088">
    <property type="entry name" value="ANK_REPEAT"/>
    <property type="match status" value="22"/>
</dbReference>
<keyword evidence="4" id="KW-0732">Signal</keyword>
<dbReference type="PROSITE" id="PS50297">
    <property type="entry name" value="ANK_REP_REGION"/>
    <property type="match status" value="20"/>
</dbReference>
<feature type="repeat" description="ANK" evidence="3">
    <location>
        <begin position="1033"/>
        <end position="1065"/>
    </location>
</feature>
<feature type="repeat" description="ANK" evidence="3">
    <location>
        <begin position="1301"/>
        <end position="1333"/>
    </location>
</feature>
<sequence>MYTTFLLVLMLVASCSGNGGDTRCTAAKGFCFDTRTEETCSSQTKVPGLCCGAHRSCCIDDCKDEVSINQYPKEKAVIGIGGSTKISAYVTTSSPELFIKWQKVESHGLKNIQTDSIKYSGSTCSMPTPELIIHDVDITDAGVYQLSVTTVTGTIFGPIVRLNVFGDPVDSLPKEESNYLRYYLLCQKIATESVRSYFTRQIPERTLASHLNTYKSDLKSSNWKCTNDQIAVLFPVAPEIAKSSNFDFTLLYKLIRNTITPVSTPTRGWGPKPLSTDIKEEDDIERIRHNRNQLAHNTNFQLNDSDFNNFWTDLSQAIDRLSLGSLKADVIKISEQKLDQQLKNEIFENLKKGIESMKDEINTIHQDMKECTERIQTIEDTHIPPNIRRTQIELLKVWKQDDELYYNSTNVYQASKDKIESFLTVALVGGPGCGKTATARHIALQYEQNGWEIVPVFRSDEIVLYGDSKLKQIFVLDDILGIFALDVYLYNNINYHKEGIMNAISKESKLLFTCRKSVYNEAVKLKSFVLENVVDLESKENVLNNEEKGNLLAKHCRFTGVPKDIYCNLSLSSSFIMFPLLCKIFSTKYANHVSVDKFFASPFACLSNELDMMSRSSPQLYAALVLCVLSNNVLSIEKIKIDEKEMKLDAYNTCGVNLGTSDKEIKNSLSHLVGSYLSENENTFTFLHDALYEITAYHYGKTDPQMILRYMNSNFISTKVTVYKDQRYDASDGLSILIEEEYYEQLAERLYTDLKSFELFDVFMNKSLQNLPFLKIFIKTLRDKPYYELKPLICHEQASSKFRGTVYYNGGEIGTIKNEHEEQNRLVLLENYYLYAKVSHYPRIISWIIYYGHTNILTSIVSLVKENNDSTDIVFGSDIKEQTRILTLGCYSGDNDMMNEILKYVKIDSVNRTSLDKTLNWDESEMDIYRNVHRVYTPLTSACILGNLSVVQILLRNNANIDQCDDLDYFPLLTASEHGHNDVVEYLVQNGGNVNQCNENNVTSLYGASYNGHYNVVKYLIQQGANVNKCDTLNQSPLHVASIEGHKAIVEFLVENGADVHQSGIQNKSPLYETCERGHTAVLEFLVEKGADVHQLSIKNESPLYEASAKGNKAVVEFLVEKGADVHQSSIKNKSPLYAASAGGHKAVVEFLVMHGADVHQSSIKNQSPLYAASAGGHKAVIEFLVKSGADVNQSSTLNISPLYKACERRNPSIPHVVEFLIQHGADVHKYSKKDQSPLYIACKIGHKAVVKFLVEKGADINHCNTDNQSPIYEASARGDIAVVEYLVEKGANHIHKCCTNDQSPLYKACEGGYRDVVEFLVENGANIHHCDKDNQSPLYKASEGGHVDVVKFLVANGADVNQCGTGKQSPLNKACEGGYKAVVKFLVDNGANVNQCDILERSPLYTASEGRNEYVPDFRLVNRSGVYLDDNHVHFEYYKVNRKYAAVVEFLVKNGADVNKCNRRYQSPLYKACEGGHIAVVEFLIEKGADIHQCDTFDKSPLYQACKGGHIAVVKFLVENGADVNKCDRPYLSPLYKACEGGHIAVVEFLIEKGADVNQCDIFDMSPLYRACEWGHIDVVEFLIEKAADVNQCDIFKVSPLTKACEKRNIAVAEFLIKKGADVNQCDIFDKSPLYKVCEGGHIAVVEFLIEKGADVNQCNKGFKSPLFKACEGGHLAVVKLLVEKGSDINKCDIFKKSPLYKAGEKGHKAVVQFLKKNGADVNNCRKYNQYTLYKA</sequence>
<dbReference type="Pfam" id="PF00023">
    <property type="entry name" value="Ank"/>
    <property type="match status" value="3"/>
</dbReference>
<name>A0A8B6H308_MYTGA</name>
<dbReference type="Pfam" id="PF20720">
    <property type="entry name" value="nSTAND3"/>
    <property type="match status" value="1"/>
</dbReference>
<keyword evidence="7" id="KW-1185">Reference proteome</keyword>
<dbReference type="EMBL" id="UYJE01009452">
    <property type="protein sequence ID" value="VDI73665.1"/>
    <property type="molecule type" value="Genomic_DNA"/>
</dbReference>
<dbReference type="InterPro" id="IPR036179">
    <property type="entry name" value="Ig-like_dom_sf"/>
</dbReference>
<evidence type="ECO:0000313" key="7">
    <source>
        <dbReference type="Proteomes" id="UP000596742"/>
    </source>
</evidence>
<accession>A0A8B6H308</accession>
<comment type="caution">
    <text evidence="6">The sequence shown here is derived from an EMBL/GenBank/DDBJ whole genome shotgun (WGS) entry which is preliminary data.</text>
</comment>
<reference evidence="6" key="1">
    <citation type="submission" date="2018-11" db="EMBL/GenBank/DDBJ databases">
        <authorList>
            <person name="Alioto T."/>
            <person name="Alioto T."/>
        </authorList>
    </citation>
    <scope>NUCLEOTIDE SEQUENCE</scope>
</reference>
<feature type="repeat" description="ANK" evidence="3">
    <location>
        <begin position="1066"/>
        <end position="1098"/>
    </location>
</feature>
<keyword evidence="1" id="KW-0677">Repeat</keyword>
<feature type="repeat" description="ANK" evidence="3">
    <location>
        <begin position="1000"/>
        <end position="1032"/>
    </location>
</feature>
<dbReference type="SMART" id="SM00248">
    <property type="entry name" value="ANK"/>
    <property type="match status" value="24"/>
</dbReference>
<feature type="repeat" description="ANK" evidence="3">
    <location>
        <begin position="1198"/>
        <end position="1233"/>
    </location>
</feature>
<dbReference type="PANTHER" id="PTHR24171">
    <property type="entry name" value="ANKYRIN REPEAT DOMAIN-CONTAINING PROTEIN 39-RELATED"/>
    <property type="match status" value="1"/>
</dbReference>
<feature type="repeat" description="ANK" evidence="3">
    <location>
        <begin position="1597"/>
        <end position="1629"/>
    </location>
</feature>
<feature type="repeat" description="ANK" evidence="3">
    <location>
        <begin position="1234"/>
        <end position="1266"/>
    </location>
</feature>
<feature type="repeat" description="ANK" evidence="3">
    <location>
        <begin position="1498"/>
        <end position="1530"/>
    </location>
</feature>
<feature type="repeat" description="ANK" evidence="3">
    <location>
        <begin position="1334"/>
        <end position="1366"/>
    </location>
</feature>
<dbReference type="Gene3D" id="2.60.40.10">
    <property type="entry name" value="Immunoglobulins"/>
    <property type="match status" value="1"/>
</dbReference>
<feature type="repeat" description="ANK" evidence="3">
    <location>
        <begin position="1465"/>
        <end position="1497"/>
    </location>
</feature>
<feature type="chain" id="PRO_5033051845" description="Immunoglobulin domain-containing protein" evidence="4">
    <location>
        <begin position="18"/>
        <end position="1737"/>
    </location>
</feature>
<dbReference type="InterPro" id="IPR002110">
    <property type="entry name" value="Ankyrin_rpt"/>
</dbReference>
<feature type="repeat" description="ANK" evidence="3">
    <location>
        <begin position="934"/>
        <end position="966"/>
    </location>
</feature>
<dbReference type="SUPFAM" id="SSF48726">
    <property type="entry name" value="Immunoglobulin"/>
    <property type="match status" value="1"/>
</dbReference>
<proteinExistence type="predicted"/>
<dbReference type="SUPFAM" id="SSF48403">
    <property type="entry name" value="Ankyrin repeat"/>
    <property type="match status" value="3"/>
</dbReference>
<dbReference type="Pfam" id="PF12796">
    <property type="entry name" value="Ank_2"/>
    <property type="match status" value="7"/>
</dbReference>
<evidence type="ECO:0000256" key="1">
    <source>
        <dbReference type="ARBA" id="ARBA00022737"/>
    </source>
</evidence>
<feature type="repeat" description="ANK" evidence="3">
    <location>
        <begin position="1165"/>
        <end position="1197"/>
    </location>
</feature>
<dbReference type="InterPro" id="IPR027417">
    <property type="entry name" value="P-loop_NTPase"/>
</dbReference>
<dbReference type="Pfam" id="PF23745">
    <property type="entry name" value="ANK_LRRK2"/>
    <property type="match status" value="1"/>
</dbReference>
<dbReference type="InterPro" id="IPR041249">
    <property type="entry name" value="HEPN_DZIP3"/>
</dbReference>
<gene>
    <name evidence="6" type="ORF">MGAL_10B078188</name>
</gene>
<protein>
    <recommendedName>
        <fullName evidence="5">Immunoglobulin domain-containing protein</fullName>
    </recommendedName>
</protein>
<feature type="repeat" description="ANK" evidence="3">
    <location>
        <begin position="967"/>
        <end position="999"/>
    </location>
</feature>
<dbReference type="InterPro" id="IPR049050">
    <property type="entry name" value="nSTAND3"/>
</dbReference>
<feature type="repeat" description="ANK" evidence="3">
    <location>
        <begin position="1696"/>
        <end position="1728"/>
    </location>
</feature>
<dbReference type="SUPFAM" id="SSF52540">
    <property type="entry name" value="P-loop containing nucleoside triphosphate hydrolases"/>
    <property type="match status" value="1"/>
</dbReference>
<evidence type="ECO:0000256" key="4">
    <source>
        <dbReference type="SAM" id="SignalP"/>
    </source>
</evidence>
<feature type="repeat" description="ANK" evidence="3">
    <location>
        <begin position="1367"/>
        <end position="1399"/>
    </location>
</feature>
<dbReference type="PANTHER" id="PTHR24171:SF10">
    <property type="entry name" value="ANKYRIN REPEAT DOMAIN-CONTAINING PROTEIN 29-LIKE"/>
    <property type="match status" value="1"/>
</dbReference>
<feature type="repeat" description="ANK" evidence="3">
    <location>
        <begin position="1267"/>
        <end position="1293"/>
    </location>
</feature>
<feature type="signal peptide" evidence="4">
    <location>
        <begin position="1"/>
        <end position="17"/>
    </location>
</feature>
<dbReference type="SMART" id="SM00409">
    <property type="entry name" value="IG"/>
    <property type="match status" value="1"/>
</dbReference>
<dbReference type="Proteomes" id="UP000596742">
    <property type="component" value="Unassembled WGS sequence"/>
</dbReference>
<dbReference type="InterPro" id="IPR036770">
    <property type="entry name" value="Ankyrin_rpt-contain_sf"/>
</dbReference>
<feature type="repeat" description="ANK" evidence="3">
    <location>
        <begin position="1099"/>
        <end position="1131"/>
    </location>
</feature>
<feature type="repeat" description="ANK" evidence="3">
    <location>
        <begin position="1132"/>
        <end position="1164"/>
    </location>
</feature>
<feature type="repeat" description="ANK" evidence="3">
    <location>
        <begin position="1630"/>
        <end position="1662"/>
    </location>
</feature>
<dbReference type="OrthoDB" id="6147489at2759"/>
<dbReference type="InterPro" id="IPR056593">
    <property type="entry name" value="ANK_LRRK2"/>
</dbReference>
<dbReference type="Pfam" id="PF18738">
    <property type="entry name" value="HEPN_DZIP3"/>
    <property type="match status" value="1"/>
</dbReference>
<evidence type="ECO:0000259" key="5">
    <source>
        <dbReference type="SMART" id="SM00409"/>
    </source>
</evidence>
<feature type="repeat" description="ANK" evidence="3">
    <location>
        <begin position="1663"/>
        <end position="1695"/>
    </location>
</feature>
<evidence type="ECO:0000313" key="6">
    <source>
        <dbReference type="EMBL" id="VDI73665.1"/>
    </source>
</evidence>
<feature type="domain" description="Immunoglobulin" evidence="5">
    <location>
        <begin position="73"/>
        <end position="165"/>
    </location>
</feature>